<evidence type="ECO:0008006" key="3">
    <source>
        <dbReference type="Google" id="ProtNLM"/>
    </source>
</evidence>
<dbReference type="EMBL" id="VMNW02000034">
    <property type="protein sequence ID" value="KAA9158600.1"/>
    <property type="molecule type" value="Genomic_DNA"/>
</dbReference>
<organism evidence="1 2">
    <name type="scientific">Amycolatopsis acidicola</name>
    <dbReference type="NCBI Taxonomy" id="2596893"/>
    <lineage>
        <taxon>Bacteria</taxon>
        <taxon>Bacillati</taxon>
        <taxon>Actinomycetota</taxon>
        <taxon>Actinomycetes</taxon>
        <taxon>Pseudonocardiales</taxon>
        <taxon>Pseudonocardiaceae</taxon>
        <taxon>Amycolatopsis</taxon>
    </lineage>
</organism>
<comment type="caution">
    <text evidence="1">The sequence shown here is derived from an EMBL/GenBank/DDBJ whole genome shotgun (WGS) entry which is preliminary data.</text>
</comment>
<reference evidence="1" key="1">
    <citation type="submission" date="2019-09" db="EMBL/GenBank/DDBJ databases">
        <authorList>
            <person name="Teo W.F.A."/>
            <person name="Duangmal K."/>
        </authorList>
    </citation>
    <scope>NUCLEOTIDE SEQUENCE [LARGE SCALE GENOMIC DNA]</scope>
    <source>
        <strain evidence="1">K81G1</strain>
    </source>
</reference>
<keyword evidence="2" id="KW-1185">Reference proteome</keyword>
<name>A0A5N0UYU8_9PSEU</name>
<accession>A0A5N0UYU8</accession>
<protein>
    <recommendedName>
        <fullName evidence="3">ESX-1 secretion-associated protein</fullName>
    </recommendedName>
</protein>
<proteinExistence type="predicted"/>
<sequence length="105" mass="10787">MGEGFHSTPQDLATHSATVSGLGDRLAKASATGGGVDVGGETFGIIGQAFTFGVKGHITETAGAIADLAAGFRDFGDGVKQAGQNYEEIEEDIRLLLAEFKVEDA</sequence>
<evidence type="ECO:0000313" key="2">
    <source>
        <dbReference type="Proteomes" id="UP000319769"/>
    </source>
</evidence>
<dbReference type="AlphaFoldDB" id="A0A5N0UYU8"/>
<evidence type="ECO:0000313" key="1">
    <source>
        <dbReference type="EMBL" id="KAA9158600.1"/>
    </source>
</evidence>
<dbReference type="Proteomes" id="UP000319769">
    <property type="component" value="Unassembled WGS sequence"/>
</dbReference>
<gene>
    <name evidence="1" type="ORF">FPZ12_022450</name>
</gene>
<dbReference type="RefSeq" id="WP_144747462.1">
    <property type="nucleotide sequence ID" value="NZ_VMNW02000034.1"/>
</dbReference>
<dbReference type="OrthoDB" id="3694089at2"/>